<dbReference type="SUPFAM" id="SSF56235">
    <property type="entry name" value="N-terminal nucleophile aminohydrolases (Ntn hydrolases)"/>
    <property type="match status" value="1"/>
</dbReference>
<dbReference type="InterPro" id="IPR001962">
    <property type="entry name" value="Asn_synthase"/>
</dbReference>
<dbReference type="GO" id="GO:0005829">
    <property type="term" value="C:cytosol"/>
    <property type="evidence" value="ECO:0007669"/>
    <property type="project" value="TreeGrafter"/>
</dbReference>
<dbReference type="Gene3D" id="3.60.20.10">
    <property type="entry name" value="Glutamine Phosphoribosylpyrophosphate, subunit 1, domain 1"/>
    <property type="match status" value="1"/>
</dbReference>
<dbReference type="PROSITE" id="PS51278">
    <property type="entry name" value="GATASE_TYPE_2"/>
    <property type="match status" value="1"/>
</dbReference>
<keyword evidence="12" id="KW-0436">Ligase</keyword>
<evidence type="ECO:0000313" key="13">
    <source>
        <dbReference type="Proteomes" id="UP000572984"/>
    </source>
</evidence>
<comment type="caution">
    <text evidence="12">The sequence shown here is derived from an EMBL/GenBank/DDBJ whole genome shotgun (WGS) entry which is preliminary data.</text>
</comment>
<dbReference type="PIRSF" id="PIRSF001589">
    <property type="entry name" value="Asn_synthetase_glu-h"/>
    <property type="match status" value="1"/>
</dbReference>
<accession>A0A838BSM2</accession>
<evidence type="ECO:0000256" key="1">
    <source>
        <dbReference type="ARBA" id="ARBA00005187"/>
    </source>
</evidence>
<dbReference type="InterPro" id="IPR017932">
    <property type="entry name" value="GATase_2_dom"/>
</dbReference>
<dbReference type="GO" id="GO:0005524">
    <property type="term" value="F:ATP binding"/>
    <property type="evidence" value="ECO:0007669"/>
    <property type="project" value="UniProtKB-KW"/>
</dbReference>
<dbReference type="PANTHER" id="PTHR43284">
    <property type="entry name" value="ASPARAGINE SYNTHETASE (GLUTAMINE-HYDROLYZING)"/>
    <property type="match status" value="1"/>
</dbReference>
<dbReference type="PANTHER" id="PTHR43284:SF1">
    <property type="entry name" value="ASPARAGINE SYNTHETASE"/>
    <property type="match status" value="1"/>
</dbReference>
<evidence type="ECO:0000256" key="8">
    <source>
        <dbReference type="PIRSR" id="PIRSR001589-1"/>
    </source>
</evidence>
<keyword evidence="4 9" id="KW-0547">Nucleotide-binding</keyword>
<evidence type="ECO:0000259" key="11">
    <source>
        <dbReference type="PROSITE" id="PS51278"/>
    </source>
</evidence>
<evidence type="ECO:0000256" key="2">
    <source>
        <dbReference type="ARBA" id="ARBA00005752"/>
    </source>
</evidence>
<feature type="binding site" evidence="9">
    <location>
        <position position="105"/>
    </location>
    <ligand>
        <name>L-glutamine</name>
        <dbReference type="ChEBI" id="CHEBI:58359"/>
    </ligand>
</feature>
<dbReference type="InterPro" id="IPR006426">
    <property type="entry name" value="Asn_synth_AEB"/>
</dbReference>
<dbReference type="InterPro" id="IPR029055">
    <property type="entry name" value="Ntn_hydrolases_N"/>
</dbReference>
<protein>
    <recommendedName>
        <fullName evidence="3">asparagine synthase (glutamine-hydrolyzing)</fullName>
        <ecNumber evidence="3">6.3.5.4</ecNumber>
    </recommendedName>
</protein>
<dbReference type="NCBIfam" id="TIGR01536">
    <property type="entry name" value="asn_synth_AEB"/>
    <property type="match status" value="1"/>
</dbReference>
<keyword evidence="8" id="KW-0028">Amino-acid biosynthesis</keyword>
<feature type="site" description="Important for beta-aspartyl-AMP intermediate formation" evidence="10">
    <location>
        <position position="370"/>
    </location>
</feature>
<sequence length="644" mass="72857">MCGIAGWVLANRHALPESFLDVLLESMEHRGPDGSGTFMEWTSDSRYQIALGHRRLAIIDIEGGPQPMADGADVAVITYNGEIYNYLELRQELEAKGHTFRTDSDTEVLLEAYKAWGEECVLHFRGMFAFVIYDRRDQSLFLARDHFGKKPFYLLEQADGFFFASELPSLLNVPGINKELNQSAFTNYLVDRYVQGPDTLFSAIRKLSPGCCATWRAGVLKEHRYYSPPFSTSARQNLSYEDSVDALREGLSEAVAIRLRSDAPYGAFLSGGLDSSAIVALMTRHVSSPIRTYSVGFEEDGYSELGYAREVADCFETQHQEVVVSTDEFFDAWPDALAKRGAPISQSSDIPLFLLARAARRDVKMVLSGEGADELLGGYPKYQADPWISVYHRLVPQSVHRYLLAPALSHLPYSMQRLKVLGRALDERDFNRRLRVWFGGLSRERFEQLSRKPFPNSQDDVFPFSSDPGLGNARRARFFDQTSWLPDNLLERGDRMLMAFGVEGRMPFMDVALTDLAATFPERAVSNKKVLRSLMQDLLPANILARKKAGFIVPLDVWFRGRGRTYIQDLLASNDSEIRRLCDTATIDLMLSEHLSERHNHQQILWSLANMELFLRTFKPSMAHEGLSRANSNEPIREVSLSSH</sequence>
<feature type="binding site" evidence="9">
    <location>
        <begin position="368"/>
        <end position="369"/>
    </location>
    <ligand>
        <name>ATP</name>
        <dbReference type="ChEBI" id="CHEBI:30616"/>
    </ligand>
</feature>
<dbReference type="EC" id="6.3.5.4" evidence="3"/>
<dbReference type="GO" id="GO:0004066">
    <property type="term" value="F:asparagine synthase (glutamine-hydrolyzing) activity"/>
    <property type="evidence" value="ECO:0007669"/>
    <property type="project" value="UniProtKB-EC"/>
</dbReference>
<feature type="active site" description="For GATase activity" evidence="8">
    <location>
        <position position="2"/>
    </location>
</feature>
<comment type="similarity">
    <text evidence="2">Belongs to the asparagine synthetase family.</text>
</comment>
<reference evidence="12 13" key="1">
    <citation type="submission" date="2020-07" db="EMBL/GenBank/DDBJ databases">
        <title>Draft genome and description of Microvirga mediterraneensis Marseille-Q2068 sp. nov.</title>
        <authorList>
            <person name="Boxberger M."/>
        </authorList>
    </citation>
    <scope>NUCLEOTIDE SEQUENCE [LARGE SCALE GENOMIC DNA]</scope>
    <source>
        <strain evidence="12 13">Marseille-Q2068</strain>
    </source>
</reference>
<name>A0A838BSM2_9HYPH</name>
<comment type="pathway">
    <text evidence="1">Amino-acid biosynthesis; L-asparagine biosynthesis; L-asparagine from L-aspartate (L-Gln route): step 1/1.</text>
</comment>
<dbReference type="InterPro" id="IPR014729">
    <property type="entry name" value="Rossmann-like_a/b/a_fold"/>
</dbReference>
<keyword evidence="5 9" id="KW-0067">ATP-binding</keyword>
<evidence type="ECO:0000256" key="10">
    <source>
        <dbReference type="PIRSR" id="PIRSR001589-3"/>
    </source>
</evidence>
<feature type="domain" description="Glutamine amidotransferase type-2" evidence="11">
    <location>
        <begin position="2"/>
        <end position="218"/>
    </location>
</feature>
<dbReference type="SUPFAM" id="SSF52402">
    <property type="entry name" value="Adenine nucleotide alpha hydrolases-like"/>
    <property type="match status" value="1"/>
</dbReference>
<dbReference type="InterPro" id="IPR033738">
    <property type="entry name" value="AsnB_N"/>
</dbReference>
<dbReference type="InterPro" id="IPR051786">
    <property type="entry name" value="ASN_synthetase/amidase"/>
</dbReference>
<organism evidence="12 13">
    <name type="scientific">Microvirga mediterraneensis</name>
    <dbReference type="NCBI Taxonomy" id="2754695"/>
    <lineage>
        <taxon>Bacteria</taxon>
        <taxon>Pseudomonadati</taxon>
        <taxon>Pseudomonadota</taxon>
        <taxon>Alphaproteobacteria</taxon>
        <taxon>Hyphomicrobiales</taxon>
        <taxon>Methylobacteriaceae</taxon>
        <taxon>Microvirga</taxon>
    </lineage>
</organism>
<evidence type="ECO:0000256" key="9">
    <source>
        <dbReference type="PIRSR" id="PIRSR001589-2"/>
    </source>
</evidence>
<dbReference type="CDD" id="cd00712">
    <property type="entry name" value="AsnB"/>
    <property type="match status" value="1"/>
</dbReference>
<evidence type="ECO:0000313" key="12">
    <source>
        <dbReference type="EMBL" id="MBA1157446.1"/>
    </source>
</evidence>
<evidence type="ECO:0000256" key="7">
    <source>
        <dbReference type="ARBA" id="ARBA00048741"/>
    </source>
</evidence>
<keyword evidence="13" id="KW-1185">Reference proteome</keyword>
<feature type="binding site" evidence="9">
    <location>
        <position position="295"/>
    </location>
    <ligand>
        <name>ATP</name>
        <dbReference type="ChEBI" id="CHEBI:30616"/>
    </ligand>
</feature>
<dbReference type="RefSeq" id="WP_181052915.1">
    <property type="nucleotide sequence ID" value="NZ_JACDXJ010000001.1"/>
</dbReference>
<evidence type="ECO:0000256" key="6">
    <source>
        <dbReference type="ARBA" id="ARBA00022962"/>
    </source>
</evidence>
<comment type="catalytic activity">
    <reaction evidence="7">
        <text>L-aspartate + L-glutamine + ATP + H2O = L-asparagine + L-glutamate + AMP + diphosphate + H(+)</text>
        <dbReference type="Rhea" id="RHEA:12228"/>
        <dbReference type="ChEBI" id="CHEBI:15377"/>
        <dbReference type="ChEBI" id="CHEBI:15378"/>
        <dbReference type="ChEBI" id="CHEBI:29985"/>
        <dbReference type="ChEBI" id="CHEBI:29991"/>
        <dbReference type="ChEBI" id="CHEBI:30616"/>
        <dbReference type="ChEBI" id="CHEBI:33019"/>
        <dbReference type="ChEBI" id="CHEBI:58048"/>
        <dbReference type="ChEBI" id="CHEBI:58359"/>
        <dbReference type="ChEBI" id="CHEBI:456215"/>
        <dbReference type="EC" id="6.3.5.4"/>
    </reaction>
</comment>
<evidence type="ECO:0000256" key="4">
    <source>
        <dbReference type="ARBA" id="ARBA00022741"/>
    </source>
</evidence>
<dbReference type="Gene3D" id="3.40.50.620">
    <property type="entry name" value="HUPs"/>
    <property type="match status" value="1"/>
</dbReference>
<keyword evidence="6 8" id="KW-0315">Glutamine amidotransferase</keyword>
<dbReference type="AlphaFoldDB" id="A0A838BSM2"/>
<dbReference type="Proteomes" id="UP000572984">
    <property type="component" value="Unassembled WGS sequence"/>
</dbReference>
<proteinExistence type="inferred from homology"/>
<gene>
    <name evidence="12" type="primary">asnB</name>
    <name evidence="12" type="ORF">H0S73_15065</name>
</gene>
<dbReference type="Pfam" id="PF13537">
    <property type="entry name" value="GATase_7"/>
    <property type="match status" value="1"/>
</dbReference>
<dbReference type="CDD" id="cd01991">
    <property type="entry name" value="Asn_synthase_B_C"/>
    <property type="match status" value="1"/>
</dbReference>
<keyword evidence="8" id="KW-0061">Asparagine biosynthesis</keyword>
<dbReference type="EMBL" id="JACDXJ010000001">
    <property type="protein sequence ID" value="MBA1157446.1"/>
    <property type="molecule type" value="Genomic_DNA"/>
</dbReference>
<dbReference type="Pfam" id="PF00733">
    <property type="entry name" value="Asn_synthase"/>
    <property type="match status" value="1"/>
</dbReference>
<evidence type="ECO:0000256" key="5">
    <source>
        <dbReference type="ARBA" id="ARBA00022840"/>
    </source>
</evidence>
<evidence type="ECO:0000256" key="3">
    <source>
        <dbReference type="ARBA" id="ARBA00012737"/>
    </source>
</evidence>
<dbReference type="GO" id="GO:0006529">
    <property type="term" value="P:asparagine biosynthetic process"/>
    <property type="evidence" value="ECO:0007669"/>
    <property type="project" value="UniProtKB-KW"/>
</dbReference>